<organism evidence="14 15">
    <name type="scientific">Mesoplasma corruscae</name>
    <dbReference type="NCBI Taxonomy" id="216874"/>
    <lineage>
        <taxon>Bacteria</taxon>
        <taxon>Bacillati</taxon>
        <taxon>Mycoplasmatota</taxon>
        <taxon>Mollicutes</taxon>
        <taxon>Entomoplasmatales</taxon>
        <taxon>Entomoplasmataceae</taxon>
        <taxon>Mesoplasma</taxon>
    </lineage>
</organism>
<evidence type="ECO:0000256" key="10">
    <source>
        <dbReference type="ARBA" id="ARBA00023264"/>
    </source>
</evidence>
<dbReference type="Pfam" id="PF01066">
    <property type="entry name" value="CDP-OH_P_transf"/>
    <property type="match status" value="1"/>
</dbReference>
<dbReference type="GO" id="GO:0046474">
    <property type="term" value="P:glycerophospholipid biosynthetic process"/>
    <property type="evidence" value="ECO:0007669"/>
    <property type="project" value="TreeGrafter"/>
</dbReference>
<dbReference type="NCBIfam" id="TIGR00560">
    <property type="entry name" value="pgsA"/>
    <property type="match status" value="1"/>
</dbReference>
<evidence type="ECO:0000256" key="5">
    <source>
        <dbReference type="ARBA" id="ARBA00022692"/>
    </source>
</evidence>
<dbReference type="PIRSF" id="PIRSF000847">
    <property type="entry name" value="Phos_ph_gly_syn"/>
    <property type="match status" value="1"/>
</dbReference>
<proteinExistence type="inferred from homology"/>
<accession>A0A2S5RH75</accession>
<dbReference type="PANTHER" id="PTHR14269:SF62">
    <property type="entry name" value="CDP-DIACYLGLYCEROL--GLYCEROL-3-PHOSPHATE 3-PHOSPHATIDYLTRANSFERASE 1, CHLOROPLASTIC"/>
    <property type="match status" value="1"/>
</dbReference>
<name>A0A2S5RH75_9MOLU</name>
<keyword evidence="8 13" id="KW-0472">Membrane</keyword>
<dbReference type="InterPro" id="IPR004570">
    <property type="entry name" value="Phosphatidylglycerol_P_synth"/>
</dbReference>
<dbReference type="PROSITE" id="PS00379">
    <property type="entry name" value="CDP_ALCOHOL_P_TRANSF"/>
    <property type="match status" value="1"/>
</dbReference>
<feature type="transmembrane region" description="Helical" evidence="13">
    <location>
        <begin position="89"/>
        <end position="114"/>
    </location>
</feature>
<feature type="transmembrane region" description="Helical" evidence="13">
    <location>
        <begin position="180"/>
        <end position="201"/>
    </location>
</feature>
<evidence type="ECO:0000256" key="7">
    <source>
        <dbReference type="ARBA" id="ARBA00023098"/>
    </source>
</evidence>
<evidence type="ECO:0000313" key="15">
    <source>
        <dbReference type="Proteomes" id="UP000239785"/>
    </source>
</evidence>
<dbReference type="EMBL" id="PHNF01000001">
    <property type="protein sequence ID" value="PPE06686.1"/>
    <property type="molecule type" value="Genomic_DNA"/>
</dbReference>
<keyword evidence="5 13" id="KW-0812">Transmembrane</keyword>
<keyword evidence="9" id="KW-0594">Phospholipid biosynthesis</keyword>
<evidence type="ECO:0000256" key="12">
    <source>
        <dbReference type="RuleBase" id="RU003750"/>
    </source>
</evidence>
<dbReference type="InterPro" id="IPR048254">
    <property type="entry name" value="CDP_ALCOHOL_P_TRANSF_CS"/>
</dbReference>
<dbReference type="Gene3D" id="1.20.120.1760">
    <property type="match status" value="1"/>
</dbReference>
<dbReference type="AlphaFoldDB" id="A0A2S5RH75"/>
<evidence type="ECO:0000256" key="11">
    <source>
        <dbReference type="NCBIfam" id="TIGR00560"/>
    </source>
</evidence>
<dbReference type="OrthoDB" id="9796672at2"/>
<evidence type="ECO:0000256" key="8">
    <source>
        <dbReference type="ARBA" id="ARBA00023136"/>
    </source>
</evidence>
<dbReference type="InterPro" id="IPR043130">
    <property type="entry name" value="CDP-OH_PTrfase_TM_dom"/>
</dbReference>
<evidence type="ECO:0000256" key="4">
    <source>
        <dbReference type="ARBA" id="ARBA00022679"/>
    </source>
</evidence>
<feature type="transmembrane region" description="Helical" evidence="13">
    <location>
        <begin position="12"/>
        <end position="32"/>
    </location>
</feature>
<keyword evidence="3" id="KW-0444">Lipid biosynthesis</keyword>
<reference evidence="14 15" key="1">
    <citation type="submission" date="2017-11" db="EMBL/GenBank/DDBJ databases">
        <title>Genome sequence of Mesoplasma corruscae ELCA-2 (ATCC 49579).</title>
        <authorList>
            <person name="Lo W.-S."/>
            <person name="Kuo C.-H."/>
        </authorList>
    </citation>
    <scope>NUCLEOTIDE SEQUENCE [LARGE SCALE GENOMIC DNA]</scope>
    <source>
        <strain evidence="14 15">ELCA-2</strain>
    </source>
</reference>
<dbReference type="EC" id="2.7.8.5" evidence="11"/>
<dbReference type="PANTHER" id="PTHR14269">
    <property type="entry name" value="CDP-DIACYLGLYCEROL--GLYCEROL-3-PHOSPHATE 3-PHOSPHATIDYLTRANSFERASE-RELATED"/>
    <property type="match status" value="1"/>
</dbReference>
<feature type="transmembrane region" description="Helical" evidence="13">
    <location>
        <begin position="44"/>
        <end position="69"/>
    </location>
</feature>
<evidence type="ECO:0000256" key="13">
    <source>
        <dbReference type="SAM" id="Phobius"/>
    </source>
</evidence>
<keyword evidence="4 12" id="KW-0808">Transferase</keyword>
<evidence type="ECO:0000256" key="1">
    <source>
        <dbReference type="ARBA" id="ARBA00004141"/>
    </source>
</evidence>
<evidence type="ECO:0000256" key="6">
    <source>
        <dbReference type="ARBA" id="ARBA00022989"/>
    </source>
</evidence>
<dbReference type="GO" id="GO:0016020">
    <property type="term" value="C:membrane"/>
    <property type="evidence" value="ECO:0007669"/>
    <property type="project" value="UniProtKB-SubCell"/>
</dbReference>
<evidence type="ECO:0000256" key="3">
    <source>
        <dbReference type="ARBA" id="ARBA00022516"/>
    </source>
</evidence>
<keyword evidence="6 13" id="KW-1133">Transmembrane helix</keyword>
<gene>
    <name evidence="14" type="primary">pgsA</name>
    <name evidence="14" type="ORF">MCORR_v1c03170</name>
</gene>
<comment type="similarity">
    <text evidence="2 12">Belongs to the CDP-alcohol phosphatidyltransferase class-I family.</text>
</comment>
<comment type="caution">
    <text evidence="14">The sequence shown here is derived from an EMBL/GenBank/DDBJ whole genome shotgun (WGS) entry which is preliminary data.</text>
</comment>
<dbReference type="GO" id="GO:0008444">
    <property type="term" value="F:CDP-diacylglycerol-glycerol-3-phosphate 3-phosphatidyltransferase activity"/>
    <property type="evidence" value="ECO:0007669"/>
    <property type="project" value="UniProtKB-UniRule"/>
</dbReference>
<keyword evidence="10" id="KW-1208">Phospholipid metabolism</keyword>
<dbReference type="InterPro" id="IPR050324">
    <property type="entry name" value="CDP-alcohol_PTase-I"/>
</dbReference>
<dbReference type="Proteomes" id="UP000239785">
    <property type="component" value="Unassembled WGS sequence"/>
</dbReference>
<keyword evidence="7" id="KW-0443">Lipid metabolism</keyword>
<evidence type="ECO:0000256" key="9">
    <source>
        <dbReference type="ARBA" id="ARBA00023209"/>
    </source>
</evidence>
<evidence type="ECO:0000313" key="14">
    <source>
        <dbReference type="EMBL" id="PPE06686.1"/>
    </source>
</evidence>
<feature type="transmembrane region" description="Helical" evidence="13">
    <location>
        <begin position="135"/>
        <end position="160"/>
    </location>
</feature>
<evidence type="ECO:0000256" key="2">
    <source>
        <dbReference type="ARBA" id="ARBA00010441"/>
    </source>
</evidence>
<protein>
    <recommendedName>
        <fullName evidence="11">CDP-diacylglycerol--glycerol-3-phosphate 3-phosphatidyltransferase</fullName>
        <ecNumber evidence="11">2.7.8.5</ecNumber>
    </recommendedName>
</protein>
<comment type="subcellular location">
    <subcellularLocation>
        <location evidence="1">Membrane</location>
        <topology evidence="1">Multi-pass membrane protein</topology>
    </subcellularLocation>
</comment>
<dbReference type="InterPro" id="IPR000462">
    <property type="entry name" value="CDP-OH_P_trans"/>
</dbReference>
<dbReference type="RefSeq" id="WP_104207857.1">
    <property type="nucleotide sequence ID" value="NZ_PHNF01000001.1"/>
</dbReference>
<sequence length="208" mass="23302">MFKKSNIPNFLTMLRIFLGLVVIILLAILIIFKKDVKSGGSFNINPLLLAAGIVFIAASVTDFLDGYIARKYSYVSDFGKFFDPIADKVLINATLILFIPLGLIPFWITLILILRDTVVDFIRMILSSKQITLSAGILGKLKTVFQMVGLSILFFLAYFVNFQGIETNEIETKDIIIKQVILIPMYIATAFSLISGVTYFIKAKPQLF</sequence>
<keyword evidence="15" id="KW-1185">Reference proteome</keyword>